<dbReference type="InterPro" id="IPR036388">
    <property type="entry name" value="WH-like_DNA-bd_sf"/>
</dbReference>
<evidence type="ECO:0000313" key="8">
    <source>
        <dbReference type="Proteomes" id="UP000320653"/>
    </source>
</evidence>
<dbReference type="OrthoDB" id="9766989at2"/>
<dbReference type="InterPro" id="IPR036390">
    <property type="entry name" value="WH_DNA-bd_sf"/>
</dbReference>
<evidence type="ECO:0000256" key="1">
    <source>
        <dbReference type="ARBA" id="ARBA00009437"/>
    </source>
</evidence>
<evidence type="ECO:0000256" key="3">
    <source>
        <dbReference type="ARBA" id="ARBA00023015"/>
    </source>
</evidence>
<evidence type="ECO:0000256" key="4">
    <source>
        <dbReference type="ARBA" id="ARBA00023125"/>
    </source>
</evidence>
<keyword evidence="3" id="KW-0805">Transcription regulation</keyword>
<dbReference type="AlphaFoldDB" id="A0A561R9N2"/>
<reference evidence="7 8" key="1">
    <citation type="submission" date="2019-06" db="EMBL/GenBank/DDBJ databases">
        <title>Sorghum-associated microbial communities from plants grown in Nebraska, USA.</title>
        <authorList>
            <person name="Schachtman D."/>
        </authorList>
    </citation>
    <scope>NUCLEOTIDE SEQUENCE [LARGE SCALE GENOMIC DNA]</scope>
    <source>
        <strain evidence="7 8">1225</strain>
    </source>
</reference>
<dbReference type="PANTHER" id="PTHR30537">
    <property type="entry name" value="HTH-TYPE TRANSCRIPTIONAL REGULATOR"/>
    <property type="match status" value="1"/>
</dbReference>
<dbReference type="Proteomes" id="UP000320653">
    <property type="component" value="Unassembled WGS sequence"/>
</dbReference>
<protein>
    <submittedName>
        <fullName evidence="7">ABC-type Fe3+ transport system substrate-binding protein</fullName>
    </submittedName>
</protein>
<dbReference type="InterPro" id="IPR005119">
    <property type="entry name" value="LysR_subst-bd"/>
</dbReference>
<name>A0A561R9N2_9HYPH</name>
<comment type="caution">
    <text evidence="7">The sequence shown here is derived from an EMBL/GenBank/DDBJ whole genome shotgun (WGS) entry which is preliminary data.</text>
</comment>
<dbReference type="EMBL" id="VIWP01000001">
    <property type="protein sequence ID" value="TWF59294.1"/>
    <property type="molecule type" value="Genomic_DNA"/>
</dbReference>
<dbReference type="GO" id="GO:0003700">
    <property type="term" value="F:DNA-binding transcription factor activity"/>
    <property type="evidence" value="ECO:0007669"/>
    <property type="project" value="InterPro"/>
</dbReference>
<dbReference type="InterPro" id="IPR058163">
    <property type="entry name" value="LysR-type_TF_proteobact-type"/>
</dbReference>
<keyword evidence="2" id="KW-0574">Periplasm</keyword>
<dbReference type="Pfam" id="PF03466">
    <property type="entry name" value="LysR_substrate"/>
    <property type="match status" value="1"/>
</dbReference>
<dbReference type="Pfam" id="PF00126">
    <property type="entry name" value="HTH_1"/>
    <property type="match status" value="1"/>
</dbReference>
<keyword evidence="4" id="KW-0238">DNA-binding</keyword>
<dbReference type="Gene3D" id="3.40.190.10">
    <property type="entry name" value="Periplasmic binding protein-like II"/>
    <property type="match status" value="2"/>
</dbReference>
<feature type="domain" description="HTH lysR-type" evidence="6">
    <location>
        <begin position="4"/>
        <end position="61"/>
    </location>
</feature>
<organism evidence="7 8">
    <name type="scientific">Neorhizobium alkalisoli</name>
    <dbReference type="NCBI Taxonomy" id="528178"/>
    <lineage>
        <taxon>Bacteria</taxon>
        <taxon>Pseudomonadati</taxon>
        <taxon>Pseudomonadota</taxon>
        <taxon>Alphaproteobacteria</taxon>
        <taxon>Hyphomicrobiales</taxon>
        <taxon>Rhizobiaceae</taxon>
        <taxon>Rhizobium/Agrobacterium group</taxon>
        <taxon>Neorhizobium</taxon>
    </lineage>
</organism>
<keyword evidence="8" id="KW-1185">Reference proteome</keyword>
<proteinExistence type="inferred from homology"/>
<comment type="similarity">
    <text evidence="1">Belongs to the LysR transcriptional regulatory family.</text>
</comment>
<evidence type="ECO:0000256" key="2">
    <source>
        <dbReference type="ARBA" id="ARBA00022764"/>
    </source>
</evidence>
<dbReference type="PROSITE" id="PS50931">
    <property type="entry name" value="HTH_LYSR"/>
    <property type="match status" value="1"/>
</dbReference>
<dbReference type="Pfam" id="PF13416">
    <property type="entry name" value="SBP_bac_8"/>
    <property type="match status" value="1"/>
</dbReference>
<sequence length="695" mass="74914">MRMLDLNDLRLFALIAEHGGIARASRALNLPKSTLSRRLSGLEDQLRSMLVERGAETFTLTEFGSRFLQHCRDVAAAGSLAEDFSADKAQEPAGEVRLSLSSAYRALATRLALETASRLPKVGLSIEVGDRDNDQTRDGFDLSLRLHREALQDSLLKQKKLGTMSLRAVAHPQWVRRKGLPSCPQSLIHFDLIAFDSAREWKNLTFVDPSGEKSAVLHRPKLRSQDMDVVIDAVSSGAGIGILPESACEALIGAGQLVAVLPTWRADPLTVSMLTQPVAFSAAAVREVGAMLETLVRQDLGTETTPLRNRVAKLEPPIPKLVADMPARPSYTTATVRSYDGARPPLAGTVIDPEGEVFMNPIFKAAGAAMLGMASLLSMPAYADDTPGPIVLYTNDFEKVIKDRFKTDTGRDVDVVQMSGGELLARIAAEGANPQWDAVIFNGSNALYSLDQQEQLKRMVEPRNLANLNEIGKAQMPENKAWFPIGMAASCVLAYRSDIVKTAPTGFEDLLNPSFAGKVGMADPAVAAPAYPCVAQLFYAMGEEKARQMFSGFFKNGLRVFRTNGPVGKALTSGDISVALLTSQVAYSLKAGGTPIDIVWPKDGAPGSVRGVGVQAKTKRPEAAQAFVEWLLEPATQKYLQDKAGPDGLFEPTVAGAGRRADGPPEGSVYKVAPPDFAASHEEAIKTWFADQAVR</sequence>
<dbReference type="Gene3D" id="1.10.10.10">
    <property type="entry name" value="Winged helix-like DNA-binding domain superfamily/Winged helix DNA-binding domain"/>
    <property type="match status" value="1"/>
</dbReference>
<evidence type="ECO:0000313" key="7">
    <source>
        <dbReference type="EMBL" id="TWF59294.1"/>
    </source>
</evidence>
<evidence type="ECO:0000256" key="5">
    <source>
        <dbReference type="ARBA" id="ARBA00023163"/>
    </source>
</evidence>
<accession>A0A561R9N2</accession>
<dbReference type="GO" id="GO:0043565">
    <property type="term" value="F:sequence-specific DNA binding"/>
    <property type="evidence" value="ECO:0007669"/>
    <property type="project" value="TreeGrafter"/>
</dbReference>
<dbReference type="SUPFAM" id="SSF46785">
    <property type="entry name" value="Winged helix' DNA-binding domain"/>
    <property type="match status" value="1"/>
</dbReference>
<dbReference type="Gene3D" id="3.40.190.290">
    <property type="match status" value="1"/>
</dbReference>
<dbReference type="InterPro" id="IPR006059">
    <property type="entry name" value="SBP"/>
</dbReference>
<dbReference type="InterPro" id="IPR000847">
    <property type="entry name" value="LysR_HTH_N"/>
</dbReference>
<dbReference type="PANTHER" id="PTHR30537:SF31">
    <property type="entry name" value="TRANSCRIPTIONAL REGULATOR, LYSR FAMILY"/>
    <property type="match status" value="1"/>
</dbReference>
<gene>
    <name evidence="7" type="ORF">FHW37_1011100</name>
</gene>
<dbReference type="GO" id="GO:0006351">
    <property type="term" value="P:DNA-templated transcription"/>
    <property type="evidence" value="ECO:0007669"/>
    <property type="project" value="TreeGrafter"/>
</dbReference>
<evidence type="ECO:0000259" key="6">
    <source>
        <dbReference type="PROSITE" id="PS50931"/>
    </source>
</evidence>
<dbReference type="SUPFAM" id="SSF53850">
    <property type="entry name" value="Periplasmic binding protein-like II"/>
    <property type="match status" value="2"/>
</dbReference>
<keyword evidence="5" id="KW-0804">Transcription</keyword>